<proteinExistence type="predicted"/>
<gene>
    <name evidence="2" type="ORF">BECKLPF1236B_GA0070989_10306</name>
</gene>
<feature type="domain" description="CD-NTase-associated protein 12/Pycsar effector protein TIR" evidence="1">
    <location>
        <begin position="239"/>
        <end position="350"/>
    </location>
</feature>
<reference evidence="2" key="1">
    <citation type="submission" date="2019-02" db="EMBL/GenBank/DDBJ databases">
        <authorList>
            <person name="Gruber-Vodicka R. H."/>
            <person name="Seah K. B. B."/>
        </authorList>
    </citation>
    <scope>NUCLEOTIDE SEQUENCE</scope>
    <source>
        <strain evidence="2">BECK_S313</strain>
    </source>
</reference>
<dbReference type="EMBL" id="CAADFK010000030">
    <property type="protein sequence ID" value="VFK12129.1"/>
    <property type="molecule type" value="Genomic_DNA"/>
</dbReference>
<evidence type="ECO:0000259" key="1">
    <source>
        <dbReference type="Pfam" id="PF10137"/>
    </source>
</evidence>
<sequence length="381" mass="43393">MDISPCTELAVRCRAVADEIENGPFQEIIQRANDAVRTIERSFSGSWIGYHAYVYYLNFQPPPAGAHFSPEWGLKEAWPIDDTSGDWLEVPYEQVEAEFQRLTGDLDIAPLQKRANEVTRQFKQEQGLLVSFLDLALEETRSENIKELRDKAKELTPSFSAEEINRGYKSSRSYTSRDSLAVYQGSLTPHHVEIDSRYKSCEMAFQQMEKLATIAETAANFLRQKFAQAKSGLLADGTVFIGHGRSSDWRELSTFIQDRLKLKWDEFSREPTAGITIKERLEGMLDQANFAFLIMTAEDEHADNTVHARENVIHEIGLFQGRLGFKRAIVLLEEGCQKFSNIDGIVEIRYPKGYIKAAFEEVRSVLEREGILSSQGAQYRK</sequence>
<dbReference type="Pfam" id="PF10137">
    <property type="entry name" value="CAP12-PCTIR_TIR"/>
    <property type="match status" value="1"/>
</dbReference>
<evidence type="ECO:0000313" key="2">
    <source>
        <dbReference type="EMBL" id="VFK12129.1"/>
    </source>
</evidence>
<organism evidence="2">
    <name type="scientific">Candidatus Kentrum sp. LPFa</name>
    <dbReference type="NCBI Taxonomy" id="2126335"/>
    <lineage>
        <taxon>Bacteria</taxon>
        <taxon>Pseudomonadati</taxon>
        <taxon>Pseudomonadota</taxon>
        <taxon>Gammaproteobacteria</taxon>
        <taxon>Candidatus Kentrum</taxon>
    </lineage>
</organism>
<dbReference type="GO" id="GO:0050135">
    <property type="term" value="F:NADP+ nucleosidase activity"/>
    <property type="evidence" value="ECO:0007669"/>
    <property type="project" value="InterPro"/>
</dbReference>
<protein>
    <submittedName>
        <fullName evidence="2">Predicted nucleotide-binding protein containing TIR-like domain-containing protein</fullName>
    </submittedName>
</protein>
<dbReference type="AlphaFoldDB" id="A0A450W537"/>
<name>A0A450W537_9GAMM</name>
<dbReference type="InterPro" id="IPR019302">
    <property type="entry name" value="CAP12/PCTIR_TIR_dom"/>
</dbReference>
<accession>A0A450W537</accession>